<reference evidence="3 4" key="1">
    <citation type="submission" date="2018-06" db="EMBL/GenBank/DDBJ databases">
        <authorList>
            <consortium name="Pathogen Informatics"/>
            <person name="Doyle S."/>
        </authorList>
    </citation>
    <scope>NUCLEOTIDE SEQUENCE [LARGE SCALE GENOMIC DNA]</scope>
    <source>
        <strain evidence="3 4">NCTC13456</strain>
    </source>
</reference>
<evidence type="ECO:0000313" key="4">
    <source>
        <dbReference type="Proteomes" id="UP000254737"/>
    </source>
</evidence>
<dbReference type="PANTHER" id="PTHR46401:SF2">
    <property type="entry name" value="GLYCOSYLTRANSFERASE WBBK-RELATED"/>
    <property type="match status" value="1"/>
</dbReference>
<dbReference type="AlphaFoldDB" id="A0A376G429"/>
<dbReference type="EMBL" id="UFXS01000001">
    <property type="protein sequence ID" value="STD53406.1"/>
    <property type="molecule type" value="Genomic_DNA"/>
</dbReference>
<sequence>MKISILFLGKIGAGPRYSFEMAKALSERKDIELQIILSEYVDNRNDWEILGMKNNVKLQFFKTYITKLEFLFTLFNIFKYRKIAQTIKIYNPDALYIPMISLINPGILFFIKSIKIYYTLHDPIEHVGEKNSFVELIRKYELKKSDKVILLNNFFRGYVQDHYKIHSNNIIVIPHASFFSNTFPSLNSEFKKKFLFVGRIEEYKGIGLLLEALSQIIETKKDIVLTIAGRGDLSKFKNQISALSNNLLIDNRWLTNEEIDSLIQENDFVVLPYLDASQSGVVPVVFANKRFVIVTNKGALSEQVPEGMGYVVNADAKSLAEKILKIYNLDFKEVTKINNNAYDYAFENLTWDASAKILMNSINKDK</sequence>
<dbReference type="Pfam" id="PF13692">
    <property type="entry name" value="Glyco_trans_1_4"/>
    <property type="match status" value="1"/>
</dbReference>
<evidence type="ECO:0000313" key="3">
    <source>
        <dbReference type="EMBL" id="STD53406.1"/>
    </source>
</evidence>
<dbReference type="CDD" id="cd03801">
    <property type="entry name" value="GT4_PimA-like"/>
    <property type="match status" value="1"/>
</dbReference>
<dbReference type="RefSeq" id="WP_181816262.1">
    <property type="nucleotide sequence ID" value="NZ_UFXS01000001.1"/>
</dbReference>
<dbReference type="Pfam" id="PF13439">
    <property type="entry name" value="Glyco_transf_4"/>
    <property type="match status" value="1"/>
</dbReference>
<keyword evidence="1 3" id="KW-0808">Transferase</keyword>
<name>A0A376G429_9FLAO</name>
<feature type="domain" description="Glycosyltransferase subfamily 4-like N-terminal" evidence="2">
    <location>
        <begin position="16"/>
        <end position="175"/>
    </location>
</feature>
<dbReference type="Proteomes" id="UP000254737">
    <property type="component" value="Unassembled WGS sequence"/>
</dbReference>
<proteinExistence type="predicted"/>
<evidence type="ECO:0000259" key="2">
    <source>
        <dbReference type="Pfam" id="PF13439"/>
    </source>
</evidence>
<dbReference type="SUPFAM" id="SSF53756">
    <property type="entry name" value="UDP-Glycosyltransferase/glycogen phosphorylase"/>
    <property type="match status" value="1"/>
</dbReference>
<dbReference type="GO" id="GO:0016757">
    <property type="term" value="F:glycosyltransferase activity"/>
    <property type="evidence" value="ECO:0007669"/>
    <property type="project" value="TreeGrafter"/>
</dbReference>
<dbReference type="InterPro" id="IPR028098">
    <property type="entry name" value="Glyco_trans_4-like_N"/>
</dbReference>
<organism evidence="3 4">
    <name type="scientific">Empedobacter falsenii</name>
    <dbReference type="NCBI Taxonomy" id="343874"/>
    <lineage>
        <taxon>Bacteria</taxon>
        <taxon>Pseudomonadati</taxon>
        <taxon>Bacteroidota</taxon>
        <taxon>Flavobacteriia</taxon>
        <taxon>Flavobacteriales</taxon>
        <taxon>Weeksellaceae</taxon>
        <taxon>Empedobacter</taxon>
    </lineage>
</organism>
<dbReference type="GO" id="GO:0009103">
    <property type="term" value="P:lipopolysaccharide biosynthetic process"/>
    <property type="evidence" value="ECO:0007669"/>
    <property type="project" value="TreeGrafter"/>
</dbReference>
<accession>A0A376G429</accession>
<dbReference type="Gene3D" id="3.40.50.2000">
    <property type="entry name" value="Glycogen Phosphorylase B"/>
    <property type="match status" value="2"/>
</dbReference>
<protein>
    <submittedName>
        <fullName evidence="3">Lipopolysaccharide 1,2-N-acetylglucosaminetransferase</fullName>
    </submittedName>
</protein>
<dbReference type="PANTHER" id="PTHR46401">
    <property type="entry name" value="GLYCOSYLTRANSFERASE WBBK-RELATED"/>
    <property type="match status" value="1"/>
</dbReference>
<gene>
    <name evidence="3" type="ORF">NCTC13456_00477</name>
</gene>
<evidence type="ECO:0000256" key="1">
    <source>
        <dbReference type="ARBA" id="ARBA00022679"/>
    </source>
</evidence>